<feature type="region of interest" description="Disordered" evidence="1">
    <location>
        <begin position="42"/>
        <end position="108"/>
    </location>
</feature>
<feature type="compositionally biased region" description="Basic and acidic residues" evidence="1">
    <location>
        <begin position="202"/>
        <end position="213"/>
    </location>
</feature>
<accession>A0A8X7N7X3</accession>
<feature type="compositionally biased region" description="Acidic residues" evidence="1">
    <location>
        <begin position="188"/>
        <end position="201"/>
    </location>
</feature>
<proteinExistence type="predicted"/>
<protein>
    <submittedName>
        <fullName evidence="2">Uncharacterized protein</fullName>
    </submittedName>
</protein>
<keyword evidence="3" id="KW-1185">Reference proteome</keyword>
<feature type="compositionally biased region" description="Polar residues" evidence="1">
    <location>
        <begin position="224"/>
        <end position="235"/>
    </location>
</feature>
<dbReference type="AlphaFoldDB" id="A0A8X7N7X3"/>
<feature type="compositionally biased region" description="Polar residues" evidence="1">
    <location>
        <begin position="87"/>
        <end position="100"/>
    </location>
</feature>
<sequence>MHKANKPNAPVASLSSKLQGLKFMQRGAATAPTPTALIVKSEEQDANSLPSTEVALTQVNGTPQPPPVPARTDGTEDGNAEHWVLPSLSTATSIPPSSNSSRDDTASREAAAFGSLGWNDWLRIASRTTKRKRRPASEEDEEEEQEEEEDVKDLAGQGEEGVTPTLGGRRKFGAWVETGKKRRKSGDDGEDNDVKDEDDDEGKIIVKKEEPSTHNRFAAVREAPSSSGLHKSTGQGKKAGISQSSGRSSGGSSHEKGSSRRNR</sequence>
<dbReference type="Proteomes" id="UP000078113">
    <property type="component" value="Unassembled WGS sequence"/>
</dbReference>
<feature type="region of interest" description="Disordered" evidence="1">
    <location>
        <begin position="124"/>
        <end position="263"/>
    </location>
</feature>
<feature type="compositionally biased region" description="Acidic residues" evidence="1">
    <location>
        <begin position="138"/>
        <end position="151"/>
    </location>
</feature>
<reference evidence="2" key="2">
    <citation type="journal article" date="2019" name="IMA Fungus">
        <title>Genome sequencing and comparison of five Tilletia species to identify candidate genes for the detection of regulated species infecting wheat.</title>
        <authorList>
            <person name="Nguyen H.D.T."/>
            <person name="Sultana T."/>
            <person name="Kesanakurti P."/>
            <person name="Hambleton S."/>
        </authorList>
    </citation>
    <scope>NUCLEOTIDE SEQUENCE</scope>
    <source>
        <strain evidence="2">DAOMC 236422</strain>
    </source>
</reference>
<comment type="caution">
    <text evidence="2">The sequence shown here is derived from an EMBL/GenBank/DDBJ whole genome shotgun (WGS) entry which is preliminary data.</text>
</comment>
<feature type="compositionally biased region" description="Low complexity" evidence="1">
    <location>
        <begin position="240"/>
        <end position="252"/>
    </location>
</feature>
<feature type="compositionally biased region" description="Polar residues" evidence="1">
    <location>
        <begin position="46"/>
        <end position="62"/>
    </location>
</feature>
<evidence type="ECO:0000256" key="1">
    <source>
        <dbReference type="SAM" id="MobiDB-lite"/>
    </source>
</evidence>
<evidence type="ECO:0000313" key="2">
    <source>
        <dbReference type="EMBL" id="KAE8267315.1"/>
    </source>
</evidence>
<dbReference type="EMBL" id="LWDG02000238">
    <property type="protein sequence ID" value="KAE8267315.1"/>
    <property type="molecule type" value="Genomic_DNA"/>
</dbReference>
<name>A0A8X7N7X3_9BASI</name>
<feature type="compositionally biased region" description="Basic and acidic residues" evidence="1">
    <location>
        <begin position="253"/>
        <end position="263"/>
    </location>
</feature>
<reference evidence="2" key="1">
    <citation type="submission" date="2016-04" db="EMBL/GenBank/DDBJ databases">
        <authorList>
            <person name="Nguyen H.D."/>
            <person name="Samba Siva P."/>
            <person name="Cullis J."/>
            <person name="Levesque C.A."/>
            <person name="Hambleton S."/>
        </authorList>
    </citation>
    <scope>NUCLEOTIDE SEQUENCE</scope>
    <source>
        <strain evidence="2">DAOMC 236422</strain>
    </source>
</reference>
<organism evidence="2 3">
    <name type="scientific">Tilletia walkeri</name>
    <dbReference type="NCBI Taxonomy" id="117179"/>
    <lineage>
        <taxon>Eukaryota</taxon>
        <taxon>Fungi</taxon>
        <taxon>Dikarya</taxon>
        <taxon>Basidiomycota</taxon>
        <taxon>Ustilaginomycotina</taxon>
        <taxon>Exobasidiomycetes</taxon>
        <taxon>Tilletiales</taxon>
        <taxon>Tilletiaceae</taxon>
        <taxon>Tilletia</taxon>
    </lineage>
</organism>
<evidence type="ECO:0000313" key="3">
    <source>
        <dbReference type="Proteomes" id="UP000078113"/>
    </source>
</evidence>
<gene>
    <name evidence="2" type="ORF">A4X09_0g5032</name>
</gene>